<protein>
    <submittedName>
        <fullName evidence="6">MFS transporter</fullName>
    </submittedName>
</protein>
<feature type="transmembrane region" description="Helical" evidence="4">
    <location>
        <begin position="23"/>
        <end position="45"/>
    </location>
</feature>
<dbReference type="InterPro" id="IPR036259">
    <property type="entry name" value="MFS_trans_sf"/>
</dbReference>
<sequence length="405" mass="43718">MTQSNQNMTMTAPSSLDNDTKTLYPLVIALFLSYLTISAPLAVIPLYVHDSLKFNNFWVGIAVGTQFVATVLTRPYAGRIADQISAKRATLQGMASLLIAGCIYILAFFAPVSMIFKFVILLLGRLVHGYAESLLVSGHLTWGLGLVGQARAGKLLSFTGMAMFGALAAGAPLGLWLYESFGFYAVALLLISLPLVSLLIDIFIRATQPHTGTYPPLKQVIQYVWRFGLVLALQGVGFACIGTFVALYFKEQQWAYAGYALTFFGLAFVAVRIFCGHLTDKVSGFKLVKYSLIIEAIGLFLLFISPRVEIALIGAVVTGAGCSLIYPALGVELIKGAPAQIRGTAMGVFSACQDIAYAIYAPVFGLVALYLGYPSVFITAAFCALLGCLINIYTRKFALQTRINP</sequence>
<reference evidence="6 7" key="1">
    <citation type="submission" date="2021-01" db="EMBL/GenBank/DDBJ databases">
        <title>FDA dAtabase for Regulatory Grade micrObial Sequences (FDA-ARGOS): Supporting development and validation of Infectious Disease Dx tests.</title>
        <authorList>
            <person name="Sproer C."/>
            <person name="Gronow S."/>
            <person name="Severitt S."/>
            <person name="Schroder I."/>
            <person name="Tallon L."/>
            <person name="Sadzewicz L."/>
            <person name="Zhao X."/>
            <person name="Boylan J."/>
            <person name="Ott S."/>
            <person name="Bowen H."/>
            <person name="Vavikolanu K."/>
            <person name="Mehta A."/>
            <person name="Aluvathingal J."/>
            <person name="Nadendla S."/>
            <person name="Lowell S."/>
            <person name="Myers T."/>
            <person name="Yan Y."/>
            <person name="Sichtig H."/>
        </authorList>
    </citation>
    <scope>NUCLEOTIDE SEQUENCE [LARGE SCALE GENOMIC DNA]</scope>
    <source>
        <strain evidence="6 7">FDAARGOS_1096</strain>
    </source>
</reference>
<keyword evidence="3 4" id="KW-0472">Membrane</keyword>
<dbReference type="RefSeq" id="WP_004998503.1">
    <property type="nucleotide sequence ID" value="NZ_BKGH01000055.1"/>
</dbReference>
<feature type="transmembrane region" description="Helical" evidence="4">
    <location>
        <begin position="376"/>
        <end position="394"/>
    </location>
</feature>
<dbReference type="PROSITE" id="PS50850">
    <property type="entry name" value="MFS"/>
    <property type="match status" value="1"/>
</dbReference>
<dbReference type="PANTHER" id="PTHR23531">
    <property type="entry name" value="QUINOLENE RESISTANCE PROTEIN NORA"/>
    <property type="match status" value="1"/>
</dbReference>
<dbReference type="PANTHER" id="PTHR23531:SF1">
    <property type="entry name" value="QUINOLENE RESISTANCE PROTEIN NORA"/>
    <property type="match status" value="1"/>
</dbReference>
<feature type="transmembrane region" description="Helical" evidence="4">
    <location>
        <begin position="224"/>
        <end position="248"/>
    </location>
</feature>
<keyword evidence="1 4" id="KW-0812">Transmembrane</keyword>
<evidence type="ECO:0000256" key="2">
    <source>
        <dbReference type="ARBA" id="ARBA00022989"/>
    </source>
</evidence>
<evidence type="ECO:0000256" key="1">
    <source>
        <dbReference type="ARBA" id="ARBA00022692"/>
    </source>
</evidence>
<dbReference type="Gene3D" id="1.20.1250.20">
    <property type="entry name" value="MFS general substrate transporter like domains"/>
    <property type="match status" value="1"/>
</dbReference>
<feature type="domain" description="Major facilitator superfamily (MFS) profile" evidence="5">
    <location>
        <begin position="187"/>
        <end position="405"/>
    </location>
</feature>
<feature type="transmembrane region" description="Helical" evidence="4">
    <location>
        <begin position="155"/>
        <end position="177"/>
    </location>
</feature>
<evidence type="ECO:0000256" key="3">
    <source>
        <dbReference type="ARBA" id="ARBA00023136"/>
    </source>
</evidence>
<dbReference type="SUPFAM" id="SSF103473">
    <property type="entry name" value="MFS general substrate transporter"/>
    <property type="match status" value="1"/>
</dbReference>
<dbReference type="Proteomes" id="UP000595320">
    <property type="component" value="Chromosome"/>
</dbReference>
<feature type="transmembrane region" description="Helical" evidence="4">
    <location>
        <begin position="310"/>
        <end position="334"/>
    </location>
</feature>
<dbReference type="InterPro" id="IPR020846">
    <property type="entry name" value="MFS_dom"/>
</dbReference>
<evidence type="ECO:0000256" key="4">
    <source>
        <dbReference type="SAM" id="Phobius"/>
    </source>
</evidence>
<gene>
    <name evidence="6" type="ORF">I6I53_10300</name>
</gene>
<feature type="transmembrane region" description="Helical" evidence="4">
    <location>
        <begin position="183"/>
        <end position="204"/>
    </location>
</feature>
<feature type="transmembrane region" description="Helical" evidence="4">
    <location>
        <begin position="57"/>
        <end position="77"/>
    </location>
</feature>
<dbReference type="CDD" id="cd17489">
    <property type="entry name" value="MFS_YfcJ_like"/>
    <property type="match status" value="1"/>
</dbReference>
<dbReference type="NCBIfam" id="NF009048">
    <property type="entry name" value="PRK12382.1"/>
    <property type="match status" value="1"/>
</dbReference>
<dbReference type="NCBIfam" id="NF003477">
    <property type="entry name" value="PRK05122.1"/>
    <property type="match status" value="1"/>
</dbReference>
<dbReference type="EMBL" id="CP068176">
    <property type="protein sequence ID" value="QQT85308.1"/>
    <property type="molecule type" value="Genomic_DNA"/>
</dbReference>
<accession>A0A7T9UGF4</accession>
<keyword evidence="2 4" id="KW-1133">Transmembrane helix</keyword>
<proteinExistence type="predicted"/>
<evidence type="ECO:0000313" key="7">
    <source>
        <dbReference type="Proteomes" id="UP000595320"/>
    </source>
</evidence>
<dbReference type="GO" id="GO:0022857">
    <property type="term" value="F:transmembrane transporter activity"/>
    <property type="evidence" value="ECO:0007669"/>
    <property type="project" value="InterPro"/>
</dbReference>
<dbReference type="InterPro" id="IPR011701">
    <property type="entry name" value="MFS"/>
</dbReference>
<feature type="transmembrane region" description="Helical" evidence="4">
    <location>
        <begin position="287"/>
        <end position="304"/>
    </location>
</feature>
<feature type="transmembrane region" description="Helical" evidence="4">
    <location>
        <begin position="346"/>
        <end position="370"/>
    </location>
</feature>
<dbReference type="InterPro" id="IPR052714">
    <property type="entry name" value="MFS_Exporter"/>
</dbReference>
<dbReference type="AlphaFoldDB" id="A0A7T9UGF4"/>
<dbReference type="GeneID" id="66212955"/>
<dbReference type="Pfam" id="PF07690">
    <property type="entry name" value="MFS_1"/>
    <property type="match status" value="1"/>
</dbReference>
<feature type="transmembrane region" description="Helical" evidence="4">
    <location>
        <begin position="129"/>
        <end position="148"/>
    </location>
</feature>
<feature type="transmembrane region" description="Helical" evidence="4">
    <location>
        <begin position="254"/>
        <end position="275"/>
    </location>
</feature>
<name>A0A7T9UGF4_9GAMM</name>
<evidence type="ECO:0000313" key="6">
    <source>
        <dbReference type="EMBL" id="QQT85308.1"/>
    </source>
</evidence>
<evidence type="ECO:0000259" key="5">
    <source>
        <dbReference type="PROSITE" id="PS50850"/>
    </source>
</evidence>
<organism evidence="6 7">
    <name type="scientific">Acinetobacter ursingii</name>
    <dbReference type="NCBI Taxonomy" id="108980"/>
    <lineage>
        <taxon>Bacteria</taxon>
        <taxon>Pseudomonadati</taxon>
        <taxon>Pseudomonadota</taxon>
        <taxon>Gammaproteobacteria</taxon>
        <taxon>Moraxellales</taxon>
        <taxon>Moraxellaceae</taxon>
        <taxon>Acinetobacter</taxon>
    </lineage>
</organism>
<feature type="transmembrane region" description="Helical" evidence="4">
    <location>
        <begin position="97"/>
        <end position="123"/>
    </location>
</feature>